<accession>A0A855FCS2</accession>
<gene>
    <name evidence="1" type="ORF">CFY86_08640</name>
</gene>
<protein>
    <submittedName>
        <fullName evidence="1">Uncharacterized protein</fullName>
    </submittedName>
</protein>
<name>A0A855FCS2_RAOOR</name>
<comment type="caution">
    <text evidence="1">The sequence shown here is derived from an EMBL/GenBank/DDBJ whole genome shotgun (WGS) entry which is preliminary data.</text>
</comment>
<evidence type="ECO:0000313" key="2">
    <source>
        <dbReference type="Proteomes" id="UP000229713"/>
    </source>
</evidence>
<organism evidence="1 2">
    <name type="scientific">Raoultella ornithinolytica</name>
    <name type="common">Klebsiella ornithinolytica</name>
    <dbReference type="NCBI Taxonomy" id="54291"/>
    <lineage>
        <taxon>Bacteria</taxon>
        <taxon>Pseudomonadati</taxon>
        <taxon>Pseudomonadota</taxon>
        <taxon>Gammaproteobacteria</taxon>
        <taxon>Enterobacterales</taxon>
        <taxon>Enterobacteriaceae</taxon>
        <taxon>Klebsiella/Raoultella group</taxon>
        <taxon>Raoultella</taxon>
    </lineage>
</organism>
<dbReference type="Proteomes" id="UP000229713">
    <property type="component" value="Unassembled WGS sequence"/>
</dbReference>
<evidence type="ECO:0000313" key="1">
    <source>
        <dbReference type="EMBL" id="PIK89847.1"/>
    </source>
</evidence>
<dbReference type="AlphaFoldDB" id="A0A855FCS2"/>
<dbReference type="RefSeq" id="WP_099843107.1">
    <property type="nucleotide sequence ID" value="NZ_JAMWXF010000007.1"/>
</dbReference>
<proteinExistence type="predicted"/>
<dbReference type="EMBL" id="NKYI01000014">
    <property type="protein sequence ID" value="PIK89847.1"/>
    <property type="molecule type" value="Genomic_DNA"/>
</dbReference>
<sequence>MSSTASWSYNKPCTLWKRIRDADGSDTDGGGQPYGFHPPINIMCDYIGGLSSKLSELGKGIVVKNTFFTAYADAEEGDYILIGTSTDTNPYNTKADEIRAFTQWNDTLDGVEDDWAIITGV</sequence>
<reference evidence="1 2" key="1">
    <citation type="submission" date="2017-07" db="EMBL/GenBank/DDBJ databases">
        <title>Raoultella ornithinolytica strain HH3 draft genome.</title>
        <authorList>
            <person name="Duceppe M.-O."/>
            <person name="Huang H."/>
            <person name="Phipps-Todd B."/>
        </authorList>
    </citation>
    <scope>NUCLEOTIDE SEQUENCE [LARGE SCALE GENOMIC DNA]</scope>
    <source>
        <strain evidence="1 2">HH3</strain>
    </source>
</reference>